<dbReference type="CDD" id="cd06464">
    <property type="entry name" value="ACD_sHsps-like"/>
    <property type="match status" value="1"/>
</dbReference>
<evidence type="ECO:0000313" key="5">
    <source>
        <dbReference type="EMBL" id="CCO20156.1"/>
    </source>
</evidence>
<dbReference type="InterPro" id="IPR002068">
    <property type="entry name" value="A-crystallin/Hsp20_dom"/>
</dbReference>
<reference evidence="5 6" key="1">
    <citation type="submission" date="2011-10" db="EMBL/GenBank/DDBJ databases">
        <authorList>
            <person name="Genoscope - CEA"/>
        </authorList>
    </citation>
    <scope>NUCLEOTIDE SEQUENCE [LARGE SCALE GENOMIC DNA]</scope>
    <source>
        <strain evidence="5 6">RCC 1105</strain>
    </source>
</reference>
<evidence type="ECO:0000259" key="4">
    <source>
        <dbReference type="PROSITE" id="PS01031"/>
    </source>
</evidence>
<dbReference type="KEGG" id="bpg:Bathy16g00910"/>
<evidence type="ECO:0000256" key="3">
    <source>
        <dbReference type="RuleBase" id="RU003616"/>
    </source>
</evidence>
<comment type="similarity">
    <text evidence="2 3">Belongs to the small heat shock protein (HSP20) family.</text>
</comment>
<dbReference type="Proteomes" id="UP000198341">
    <property type="component" value="Chromosome 16"/>
</dbReference>
<dbReference type="STRING" id="41875.K8EQ15"/>
<feature type="domain" description="SHSP" evidence="4">
    <location>
        <begin position="31"/>
        <end position="158"/>
    </location>
</feature>
<dbReference type="InterPro" id="IPR031107">
    <property type="entry name" value="Small_HSP"/>
</dbReference>
<protein>
    <submittedName>
        <fullName evidence="5">Cytosolic class I small heat shock protein type 1</fullName>
    </submittedName>
</protein>
<dbReference type="PANTHER" id="PTHR11527">
    <property type="entry name" value="HEAT-SHOCK PROTEIN 20 FAMILY MEMBER"/>
    <property type="match status" value="1"/>
</dbReference>
<organism evidence="5 6">
    <name type="scientific">Bathycoccus prasinos</name>
    <dbReference type="NCBI Taxonomy" id="41875"/>
    <lineage>
        <taxon>Eukaryota</taxon>
        <taxon>Viridiplantae</taxon>
        <taxon>Chlorophyta</taxon>
        <taxon>Mamiellophyceae</taxon>
        <taxon>Mamiellales</taxon>
        <taxon>Bathycoccaceae</taxon>
        <taxon>Bathycoccus</taxon>
    </lineage>
</organism>
<evidence type="ECO:0000313" key="6">
    <source>
        <dbReference type="Proteomes" id="UP000198341"/>
    </source>
</evidence>
<name>K8EQ15_9CHLO</name>
<gene>
    <name evidence="5" type="ordered locus">Bathy16g00910</name>
</gene>
<dbReference type="SUPFAM" id="SSF49764">
    <property type="entry name" value="HSP20-like chaperones"/>
    <property type="match status" value="1"/>
</dbReference>
<dbReference type="eggNOG" id="KOG0710">
    <property type="taxonomic scope" value="Eukaryota"/>
</dbReference>
<dbReference type="RefSeq" id="XP_007508539.1">
    <property type="nucleotide sequence ID" value="XM_007508477.1"/>
</dbReference>
<keyword evidence="1 5" id="KW-0346">Stress response</keyword>
<accession>K8EQ15</accession>
<evidence type="ECO:0000256" key="1">
    <source>
        <dbReference type="ARBA" id="ARBA00023016"/>
    </source>
</evidence>
<dbReference type="PROSITE" id="PS01031">
    <property type="entry name" value="SHSP"/>
    <property type="match status" value="1"/>
</dbReference>
<evidence type="ECO:0000256" key="2">
    <source>
        <dbReference type="PROSITE-ProRule" id="PRU00285"/>
    </source>
</evidence>
<keyword evidence="6" id="KW-1185">Reference proteome</keyword>
<dbReference type="InterPro" id="IPR008978">
    <property type="entry name" value="HSP20-like_chaperone"/>
</dbReference>
<dbReference type="Pfam" id="PF00011">
    <property type="entry name" value="HSP20"/>
    <property type="match status" value="1"/>
</dbReference>
<dbReference type="AlphaFoldDB" id="K8EQ15"/>
<proteinExistence type="inferred from homology"/>
<dbReference type="EMBL" id="FO082263">
    <property type="protein sequence ID" value="CCO20156.1"/>
    <property type="molecule type" value="Genomic_DNA"/>
</dbReference>
<sequence>MDTFLNDPFFRDTEAITSSFLHSMIPKDTVSNMNQFDFLVDIVEKKDKFHLSGELPGCNVANVDVKVDKDNNLHISAMKSIKHEEDEQSPDGSVKWHAIERSSGKVERIFALPEAADADKIDCSMKDGVLSIDIMKKPEFVGEPKELKEKEMKKIPIKGA</sequence>
<dbReference type="OrthoDB" id="1245404at2759"/>
<dbReference type="Gene3D" id="2.60.40.790">
    <property type="match status" value="1"/>
</dbReference>
<dbReference type="GeneID" id="19011130"/>